<sequence length="93" mass="10508">MKTKSTQLKPKSPVPTGQRLYYQNKGNRISPVIRQARRLLLSGKYISIRTDSLCLSGYIDKVIFILKCRDAAYGYRLYLSAMNDGYIKKGGTG</sequence>
<evidence type="ECO:0000313" key="1">
    <source>
        <dbReference type="EMBL" id="MFC4676296.1"/>
    </source>
</evidence>
<dbReference type="RefSeq" id="WP_380000381.1">
    <property type="nucleotide sequence ID" value="NZ_JBHSGN010000128.1"/>
</dbReference>
<organism evidence="1 2">
    <name type="scientific">Dysgonomonas termitidis</name>
    <dbReference type="NCBI Taxonomy" id="1516126"/>
    <lineage>
        <taxon>Bacteria</taxon>
        <taxon>Pseudomonadati</taxon>
        <taxon>Bacteroidota</taxon>
        <taxon>Bacteroidia</taxon>
        <taxon>Bacteroidales</taxon>
        <taxon>Dysgonomonadaceae</taxon>
        <taxon>Dysgonomonas</taxon>
    </lineage>
</organism>
<reference evidence="2" key="1">
    <citation type="journal article" date="2019" name="Int. J. Syst. Evol. Microbiol.">
        <title>The Global Catalogue of Microorganisms (GCM) 10K type strain sequencing project: providing services to taxonomists for standard genome sequencing and annotation.</title>
        <authorList>
            <consortium name="The Broad Institute Genomics Platform"/>
            <consortium name="The Broad Institute Genome Sequencing Center for Infectious Disease"/>
            <person name="Wu L."/>
            <person name="Ma J."/>
        </authorList>
    </citation>
    <scope>NUCLEOTIDE SEQUENCE [LARGE SCALE GENOMIC DNA]</scope>
    <source>
        <strain evidence="2">CCUG 66188</strain>
    </source>
</reference>
<name>A0ABV9L2U2_9BACT</name>
<comment type="caution">
    <text evidence="1">The sequence shown here is derived from an EMBL/GenBank/DDBJ whole genome shotgun (WGS) entry which is preliminary data.</text>
</comment>
<protein>
    <submittedName>
        <fullName evidence="1">Uncharacterized protein</fullName>
    </submittedName>
</protein>
<accession>A0ABV9L2U2</accession>
<dbReference type="EMBL" id="JBHSGN010000128">
    <property type="protein sequence ID" value="MFC4676296.1"/>
    <property type="molecule type" value="Genomic_DNA"/>
</dbReference>
<proteinExistence type="predicted"/>
<gene>
    <name evidence="1" type="ORF">ACFO6W_21670</name>
</gene>
<dbReference type="Proteomes" id="UP001596023">
    <property type="component" value="Unassembled WGS sequence"/>
</dbReference>
<keyword evidence="2" id="KW-1185">Reference proteome</keyword>
<evidence type="ECO:0000313" key="2">
    <source>
        <dbReference type="Proteomes" id="UP001596023"/>
    </source>
</evidence>